<name>A0ABD2XFY2_9HYME</name>
<gene>
    <name evidence="1" type="ORF">TKK_003118</name>
</gene>
<keyword evidence="2" id="KW-1185">Reference proteome</keyword>
<comment type="caution">
    <text evidence="1">The sequence shown here is derived from an EMBL/GenBank/DDBJ whole genome shotgun (WGS) entry which is preliminary data.</text>
</comment>
<reference evidence="1 2" key="1">
    <citation type="journal article" date="2024" name="bioRxiv">
        <title>A reference genome for Trichogramma kaykai: A tiny desert-dwelling parasitoid wasp with competing sex-ratio distorters.</title>
        <authorList>
            <person name="Culotta J."/>
            <person name="Lindsey A.R."/>
        </authorList>
    </citation>
    <scope>NUCLEOTIDE SEQUENCE [LARGE SCALE GENOMIC DNA]</scope>
    <source>
        <strain evidence="1 2">KSX58</strain>
    </source>
</reference>
<dbReference type="AlphaFoldDB" id="A0ABD2XFY2"/>
<proteinExistence type="predicted"/>
<evidence type="ECO:0000313" key="1">
    <source>
        <dbReference type="EMBL" id="KAL3404131.1"/>
    </source>
</evidence>
<accession>A0ABD2XFY2</accession>
<sequence length="129" mass="14695">MIPRRDQYEGPRAQRVILYTVPPKAASQPTTRFLTLCREYLYILCIRRKNLNLLVIHAICNYIHVLQYEATKSCSSCGAAKRRAIGSTGSRAIYRTTTRTTTSQTFSRAYLYTGVSSERKQNRSSYTSG</sequence>
<dbReference type="EMBL" id="JBJJXI010000026">
    <property type="protein sequence ID" value="KAL3404131.1"/>
    <property type="molecule type" value="Genomic_DNA"/>
</dbReference>
<evidence type="ECO:0000313" key="2">
    <source>
        <dbReference type="Proteomes" id="UP001627154"/>
    </source>
</evidence>
<dbReference type="Proteomes" id="UP001627154">
    <property type="component" value="Unassembled WGS sequence"/>
</dbReference>
<organism evidence="1 2">
    <name type="scientific">Trichogramma kaykai</name>
    <dbReference type="NCBI Taxonomy" id="54128"/>
    <lineage>
        <taxon>Eukaryota</taxon>
        <taxon>Metazoa</taxon>
        <taxon>Ecdysozoa</taxon>
        <taxon>Arthropoda</taxon>
        <taxon>Hexapoda</taxon>
        <taxon>Insecta</taxon>
        <taxon>Pterygota</taxon>
        <taxon>Neoptera</taxon>
        <taxon>Endopterygota</taxon>
        <taxon>Hymenoptera</taxon>
        <taxon>Apocrita</taxon>
        <taxon>Proctotrupomorpha</taxon>
        <taxon>Chalcidoidea</taxon>
        <taxon>Trichogrammatidae</taxon>
        <taxon>Trichogramma</taxon>
    </lineage>
</organism>
<protein>
    <submittedName>
        <fullName evidence="1">Uncharacterized protein</fullName>
    </submittedName>
</protein>